<evidence type="ECO:0000256" key="6">
    <source>
        <dbReference type="ARBA" id="ARBA00022989"/>
    </source>
</evidence>
<feature type="transmembrane region" description="Helical" evidence="9">
    <location>
        <begin position="23"/>
        <end position="43"/>
    </location>
</feature>
<proteinExistence type="inferred from homology"/>
<dbReference type="AlphaFoldDB" id="A0A6A6U5H4"/>
<evidence type="ECO:0000256" key="7">
    <source>
        <dbReference type="ARBA" id="ARBA00023136"/>
    </source>
</evidence>
<keyword evidence="6 9" id="KW-1133">Transmembrane helix</keyword>
<protein>
    <recommendedName>
        <fullName evidence="3">Signal peptidase complex subunit 1</fullName>
    </recommendedName>
</protein>
<dbReference type="Pfam" id="PF06645">
    <property type="entry name" value="SPC12"/>
    <property type="match status" value="1"/>
</dbReference>
<dbReference type="PANTHER" id="PTHR13202:SF0">
    <property type="entry name" value="SIGNAL PEPTIDASE COMPLEX SUBUNIT 1"/>
    <property type="match status" value="1"/>
</dbReference>
<feature type="transmembrane region" description="Helical" evidence="9">
    <location>
        <begin position="49"/>
        <end position="68"/>
    </location>
</feature>
<comment type="subcellular location">
    <subcellularLocation>
        <location evidence="1">Endoplasmic reticulum membrane</location>
        <topology evidence="1">Multi-pass membrane protein</topology>
    </subcellularLocation>
</comment>
<comment type="function">
    <text evidence="8">Component of the signal peptidase complex (SPC) which catalyzes the cleavage of N-terminal signal sequences from nascent proteins as they are translocated into the lumen of the endoplasmic reticulum. Dispensable for SPC enzymatic activity.</text>
</comment>
<dbReference type="EMBL" id="MU004239">
    <property type="protein sequence ID" value="KAF2666378.1"/>
    <property type="molecule type" value="Genomic_DNA"/>
</dbReference>
<accession>A0A6A6U5H4</accession>
<dbReference type="OrthoDB" id="263893at2759"/>
<gene>
    <name evidence="10" type="ORF">BT63DRAFT_458740</name>
</gene>
<keyword evidence="7 9" id="KW-0472">Membrane</keyword>
<reference evidence="10" key="1">
    <citation type="journal article" date="2020" name="Stud. Mycol.">
        <title>101 Dothideomycetes genomes: a test case for predicting lifestyles and emergence of pathogens.</title>
        <authorList>
            <person name="Haridas S."/>
            <person name="Albert R."/>
            <person name="Binder M."/>
            <person name="Bloem J."/>
            <person name="Labutti K."/>
            <person name="Salamov A."/>
            <person name="Andreopoulos B."/>
            <person name="Baker S."/>
            <person name="Barry K."/>
            <person name="Bills G."/>
            <person name="Bluhm B."/>
            <person name="Cannon C."/>
            <person name="Castanera R."/>
            <person name="Culley D."/>
            <person name="Daum C."/>
            <person name="Ezra D."/>
            <person name="Gonzalez J."/>
            <person name="Henrissat B."/>
            <person name="Kuo A."/>
            <person name="Liang C."/>
            <person name="Lipzen A."/>
            <person name="Lutzoni F."/>
            <person name="Magnuson J."/>
            <person name="Mondo S."/>
            <person name="Nolan M."/>
            <person name="Ohm R."/>
            <person name="Pangilinan J."/>
            <person name="Park H.-J."/>
            <person name="Ramirez L."/>
            <person name="Alfaro M."/>
            <person name="Sun H."/>
            <person name="Tritt A."/>
            <person name="Yoshinaga Y."/>
            <person name="Zwiers L.-H."/>
            <person name="Turgeon B."/>
            <person name="Goodwin S."/>
            <person name="Spatafora J."/>
            <person name="Crous P."/>
            <person name="Grigoriev I."/>
        </authorList>
    </citation>
    <scope>NUCLEOTIDE SEQUENCE</scope>
    <source>
        <strain evidence="10">CBS 115976</strain>
    </source>
</reference>
<evidence type="ECO:0000256" key="2">
    <source>
        <dbReference type="ARBA" id="ARBA00005245"/>
    </source>
</evidence>
<evidence type="ECO:0000256" key="9">
    <source>
        <dbReference type="SAM" id="Phobius"/>
    </source>
</evidence>
<dbReference type="InterPro" id="IPR009542">
    <property type="entry name" value="Spc1/SPCS1"/>
</dbReference>
<evidence type="ECO:0000256" key="5">
    <source>
        <dbReference type="ARBA" id="ARBA00022824"/>
    </source>
</evidence>
<evidence type="ECO:0000256" key="8">
    <source>
        <dbReference type="ARBA" id="ARBA00045204"/>
    </source>
</evidence>
<organism evidence="10 11">
    <name type="scientific">Microthyrium microscopicum</name>
    <dbReference type="NCBI Taxonomy" id="703497"/>
    <lineage>
        <taxon>Eukaryota</taxon>
        <taxon>Fungi</taxon>
        <taxon>Dikarya</taxon>
        <taxon>Ascomycota</taxon>
        <taxon>Pezizomycotina</taxon>
        <taxon>Dothideomycetes</taxon>
        <taxon>Dothideomycetes incertae sedis</taxon>
        <taxon>Microthyriales</taxon>
        <taxon>Microthyriaceae</taxon>
        <taxon>Microthyrium</taxon>
    </lineage>
</organism>
<sequence length="99" mass="10944">MDEILDQARDIVEAPIDFQGQKLAVLVNYGAMSAFGVASFLTGLTTSNVYYALYVGLAGLVVTMLAVVPPWPMYNRTPVKWLPSRKATMWVTDEQKKSS</sequence>
<comment type="similarity">
    <text evidence="2">Belongs to the SPCS1 family.</text>
</comment>
<evidence type="ECO:0000313" key="10">
    <source>
        <dbReference type="EMBL" id="KAF2666378.1"/>
    </source>
</evidence>
<evidence type="ECO:0000256" key="3">
    <source>
        <dbReference type="ARBA" id="ARBA00017059"/>
    </source>
</evidence>
<evidence type="ECO:0000256" key="1">
    <source>
        <dbReference type="ARBA" id="ARBA00004477"/>
    </source>
</evidence>
<dbReference type="PANTHER" id="PTHR13202">
    <property type="entry name" value="MICROSOMAL SIGNAL PEPTIDASE 12 KDA SUBUNIT"/>
    <property type="match status" value="1"/>
</dbReference>
<keyword evidence="5" id="KW-0256">Endoplasmic reticulum</keyword>
<keyword evidence="11" id="KW-1185">Reference proteome</keyword>
<dbReference type="GO" id="GO:0045047">
    <property type="term" value="P:protein targeting to ER"/>
    <property type="evidence" value="ECO:0007669"/>
    <property type="project" value="TreeGrafter"/>
</dbReference>
<keyword evidence="4 9" id="KW-0812">Transmembrane</keyword>
<evidence type="ECO:0000313" key="11">
    <source>
        <dbReference type="Proteomes" id="UP000799302"/>
    </source>
</evidence>
<dbReference type="GO" id="GO:0006465">
    <property type="term" value="P:signal peptide processing"/>
    <property type="evidence" value="ECO:0007669"/>
    <property type="project" value="InterPro"/>
</dbReference>
<name>A0A6A6U5H4_9PEZI</name>
<dbReference type="Proteomes" id="UP000799302">
    <property type="component" value="Unassembled WGS sequence"/>
</dbReference>
<dbReference type="GO" id="GO:0005787">
    <property type="term" value="C:signal peptidase complex"/>
    <property type="evidence" value="ECO:0007669"/>
    <property type="project" value="InterPro"/>
</dbReference>
<evidence type="ECO:0000256" key="4">
    <source>
        <dbReference type="ARBA" id="ARBA00022692"/>
    </source>
</evidence>